<dbReference type="RefSeq" id="WP_262598481.1">
    <property type="nucleotide sequence ID" value="NZ_CP103300.1"/>
</dbReference>
<reference evidence="1" key="1">
    <citation type="submission" date="2022-10" db="EMBL/GenBank/DDBJ databases">
        <title>Completed Genome Sequence of two octocoral isolated bacterium, Endozoicomonas euniceicola EF212T and Endozoicomonas gorgoniicola PS125T.</title>
        <authorList>
            <person name="Chiou Y.-J."/>
            <person name="Chen Y.-H."/>
        </authorList>
    </citation>
    <scope>NUCLEOTIDE SEQUENCE</scope>
    <source>
        <strain evidence="1">EF212</strain>
    </source>
</reference>
<gene>
    <name evidence="1" type="ORF">NX720_25820</name>
</gene>
<organism evidence="1 2">
    <name type="scientific">Endozoicomonas euniceicola</name>
    <dbReference type="NCBI Taxonomy" id="1234143"/>
    <lineage>
        <taxon>Bacteria</taxon>
        <taxon>Pseudomonadati</taxon>
        <taxon>Pseudomonadota</taxon>
        <taxon>Gammaproteobacteria</taxon>
        <taxon>Oceanospirillales</taxon>
        <taxon>Endozoicomonadaceae</taxon>
        <taxon>Endozoicomonas</taxon>
    </lineage>
</organism>
<accession>A0ABY6GTR9</accession>
<dbReference type="Proteomes" id="UP001163255">
    <property type="component" value="Chromosome"/>
</dbReference>
<protein>
    <submittedName>
        <fullName evidence="1">Uncharacterized protein</fullName>
    </submittedName>
</protein>
<proteinExistence type="predicted"/>
<sequence length="147" mass="16386">MNAFPKNKKHTDSAMMTDTIRQYLQSLGVAVTLKDIIVQPLPEALCCLGVPGSGGHSFQVVADTIFNLEMEGYNDLACVLGYGLYRMPLEQAVIRVGDRYYDPVQRAGGDLSFTPLWELSSDELTEFVAEKNRPPEFMDFLIYKAVA</sequence>
<name>A0ABY6GTR9_9GAMM</name>
<evidence type="ECO:0000313" key="2">
    <source>
        <dbReference type="Proteomes" id="UP001163255"/>
    </source>
</evidence>
<dbReference type="EMBL" id="CP103300">
    <property type="protein sequence ID" value="UYM16173.1"/>
    <property type="molecule type" value="Genomic_DNA"/>
</dbReference>
<keyword evidence="2" id="KW-1185">Reference proteome</keyword>
<evidence type="ECO:0000313" key="1">
    <source>
        <dbReference type="EMBL" id="UYM16173.1"/>
    </source>
</evidence>